<proteinExistence type="inferred from homology"/>
<evidence type="ECO:0000256" key="15">
    <source>
        <dbReference type="SAM" id="MobiDB-lite"/>
    </source>
</evidence>
<feature type="transmembrane region" description="Helical" evidence="16">
    <location>
        <begin position="227"/>
        <end position="250"/>
    </location>
</feature>
<dbReference type="Proteomes" id="UP000677054">
    <property type="component" value="Unassembled WGS sequence"/>
</dbReference>
<evidence type="ECO:0000256" key="7">
    <source>
        <dbReference type="ARBA" id="ARBA00023136"/>
    </source>
</evidence>
<dbReference type="PRINTS" id="PR01822">
    <property type="entry name" value="CCYSTOKININR"/>
</dbReference>
<keyword evidence="7 16" id="KW-0472">Membrane</keyword>
<dbReference type="GO" id="GO:0008188">
    <property type="term" value="F:neuropeptide receptor activity"/>
    <property type="evidence" value="ECO:0007669"/>
    <property type="project" value="TreeGrafter"/>
</dbReference>
<keyword evidence="5 16" id="KW-1133">Transmembrane helix</keyword>
<evidence type="ECO:0000256" key="3">
    <source>
        <dbReference type="ARBA" id="ARBA00022475"/>
    </source>
</evidence>
<dbReference type="PROSITE" id="PS00237">
    <property type="entry name" value="G_PROTEIN_RECEP_F1_1"/>
    <property type="match status" value="1"/>
</dbReference>
<evidence type="ECO:0000259" key="17">
    <source>
        <dbReference type="PROSITE" id="PS50262"/>
    </source>
</evidence>
<dbReference type="Gene3D" id="1.20.1070.10">
    <property type="entry name" value="Rhodopsin 7-helix transmembrane proteins"/>
    <property type="match status" value="1"/>
</dbReference>
<keyword evidence="13" id="KW-0449">Lipoprotein</keyword>
<feature type="transmembrane region" description="Helical" evidence="16">
    <location>
        <begin position="311"/>
        <end position="328"/>
    </location>
</feature>
<keyword evidence="19" id="KW-1185">Reference proteome</keyword>
<evidence type="ECO:0000256" key="13">
    <source>
        <dbReference type="ARBA" id="ARBA00023288"/>
    </source>
</evidence>
<evidence type="ECO:0000256" key="12">
    <source>
        <dbReference type="ARBA" id="ARBA00023224"/>
    </source>
</evidence>
<dbReference type="InterPro" id="IPR000276">
    <property type="entry name" value="GPCR_Rhodpsn"/>
</dbReference>
<name>A0A7R8X8W6_9CRUS</name>
<dbReference type="Pfam" id="PF08395">
    <property type="entry name" value="7tm_7"/>
    <property type="match status" value="1"/>
</dbReference>
<evidence type="ECO:0000256" key="10">
    <source>
        <dbReference type="ARBA" id="ARBA00023170"/>
    </source>
</evidence>
<evidence type="ECO:0000256" key="2">
    <source>
        <dbReference type="ARBA" id="ARBA00010663"/>
    </source>
</evidence>
<dbReference type="InterPro" id="IPR013604">
    <property type="entry name" value="7TM_chemorcpt"/>
</dbReference>
<evidence type="ECO:0000256" key="14">
    <source>
        <dbReference type="RuleBase" id="RU000688"/>
    </source>
</evidence>
<organism evidence="18">
    <name type="scientific">Darwinula stevensoni</name>
    <dbReference type="NCBI Taxonomy" id="69355"/>
    <lineage>
        <taxon>Eukaryota</taxon>
        <taxon>Metazoa</taxon>
        <taxon>Ecdysozoa</taxon>
        <taxon>Arthropoda</taxon>
        <taxon>Crustacea</taxon>
        <taxon>Oligostraca</taxon>
        <taxon>Ostracoda</taxon>
        <taxon>Podocopa</taxon>
        <taxon>Podocopida</taxon>
        <taxon>Darwinulocopina</taxon>
        <taxon>Darwinuloidea</taxon>
        <taxon>Darwinulidae</taxon>
        <taxon>Darwinula</taxon>
    </lineage>
</organism>
<feature type="transmembrane region" description="Helical" evidence="16">
    <location>
        <begin position="462"/>
        <end position="481"/>
    </location>
</feature>
<protein>
    <recommendedName>
        <fullName evidence="17">G-protein coupled receptors family 1 profile domain-containing protein</fullName>
    </recommendedName>
</protein>
<feature type="domain" description="G-protein coupled receptors family 1 profile" evidence="17">
    <location>
        <begin position="1"/>
        <end position="247"/>
    </location>
</feature>
<feature type="transmembrane region" description="Helical" evidence="16">
    <location>
        <begin position="374"/>
        <end position="390"/>
    </location>
</feature>
<dbReference type="PANTHER" id="PTHR24238:SF75">
    <property type="entry name" value="CHOLECYSTOKININ-LIKE RECEPTOR AT 17D1-RELATED"/>
    <property type="match status" value="1"/>
</dbReference>
<evidence type="ECO:0000256" key="5">
    <source>
        <dbReference type="ARBA" id="ARBA00022989"/>
    </source>
</evidence>
<feature type="transmembrane region" description="Helical" evidence="16">
    <location>
        <begin position="36"/>
        <end position="57"/>
    </location>
</feature>
<evidence type="ECO:0000256" key="8">
    <source>
        <dbReference type="ARBA" id="ARBA00023139"/>
    </source>
</evidence>
<keyword evidence="3" id="KW-1003">Cell membrane</keyword>
<evidence type="ECO:0000256" key="4">
    <source>
        <dbReference type="ARBA" id="ARBA00022692"/>
    </source>
</evidence>
<dbReference type="AlphaFoldDB" id="A0A7R8X8W6"/>
<keyword evidence="12 14" id="KW-0807">Transducer</keyword>
<reference evidence="18" key="1">
    <citation type="submission" date="2020-11" db="EMBL/GenBank/DDBJ databases">
        <authorList>
            <person name="Tran Van P."/>
        </authorList>
    </citation>
    <scope>NUCLEOTIDE SEQUENCE</scope>
</reference>
<dbReference type="PROSITE" id="PS50262">
    <property type="entry name" value="G_PROTEIN_RECEP_F1_2"/>
    <property type="match status" value="1"/>
</dbReference>
<feature type="transmembrane region" description="Helical" evidence="16">
    <location>
        <begin position="192"/>
        <end position="215"/>
    </location>
</feature>
<dbReference type="GO" id="GO:0050909">
    <property type="term" value="P:sensory perception of taste"/>
    <property type="evidence" value="ECO:0007669"/>
    <property type="project" value="InterPro"/>
</dbReference>
<evidence type="ECO:0000256" key="9">
    <source>
        <dbReference type="ARBA" id="ARBA00023157"/>
    </source>
</evidence>
<feature type="region of interest" description="Disordered" evidence="15">
    <location>
        <begin position="571"/>
        <end position="590"/>
    </location>
</feature>
<keyword evidence="6 14" id="KW-0297">G-protein coupled receptor</keyword>
<dbReference type="GO" id="GO:0005886">
    <property type="term" value="C:plasma membrane"/>
    <property type="evidence" value="ECO:0007669"/>
    <property type="project" value="UniProtKB-SubCell"/>
</dbReference>
<gene>
    <name evidence="18" type="ORF">DSTB1V02_LOCUS2695</name>
</gene>
<dbReference type="EMBL" id="CAJPEV010000312">
    <property type="protein sequence ID" value="CAG0883816.1"/>
    <property type="molecule type" value="Genomic_DNA"/>
</dbReference>
<evidence type="ECO:0000313" key="19">
    <source>
        <dbReference type="Proteomes" id="UP000677054"/>
    </source>
</evidence>
<comment type="similarity">
    <text evidence="2 14">Belongs to the G-protein coupled receptor 1 family.</text>
</comment>
<keyword evidence="10 14" id="KW-0675">Receptor</keyword>
<sequence>MSVSVGVWTLVSISLERYFAICRPLTSRSWQTRSHAYRVIVCIWLASAACSSPIAIYSQYTQIGETGRHKCRETWPSSLGEKGYTIFLDIILLSVPLLLMSVMYSLISFRLYRGIQQERRIQRLILQNGQGGIPGSRSVNGALYAARLSKKCMIVRWRSNQQQQLQPHEQHAMRNHNPDRSIQAKRKVIQMLAVLVLEFFICWTPLFVMNTWVLIDKKGVYGSLGRIGVSLIQLLAYVSSCSNPITYCFMHRKFRKAFKSTVMRCCSRSDGEELPAFRELDTFPRERIIRGFLSAIGLGVASSGWNPWVRLYSGFVTLLQLFIILWKIRSIIDEFLYGLPDFYDSIFIFVDLLTQNSGLSAIYQAVFLMISERFMVAPTLLLLFLLQFAVEKFTRVNVGFQDSDSPDIVPLVKLHFKLAEFVHGLSEAFSVNLVVLTAFCFMSFTSNFMMMIVRGISVSLRICGFKTAFTFNLLYAVVSWGQSVSNKANKSTKLARRLEMNDLDGRSRKQLQLFLSSLACSPVELSALDFFTLDKRMLLSRLQLTSSYSSSSSFLFRAGASYFSTLCKVTPNASPSSTLPPPPRPHALTGTSAEKRKLKKTAFPSINLPLSSTDVPSKIRKKMDSSRARKERRDRRNFEIDPTPILSHEERNEANPDENDGINIGEDDRSRDEAAMALLQLQCGSPLPAPTADVAVNVSSGDLRPPFISLIMEDSKIKTLTGVPTVHLLNTLVRLLATVLIVTRKHVLSLEEQLLLSLMKIKLNLSYNFLGVLFIT</sequence>
<dbReference type="Pfam" id="PF00001">
    <property type="entry name" value="7tm_1"/>
    <property type="match status" value="1"/>
</dbReference>
<comment type="subcellular location">
    <subcellularLocation>
        <location evidence="1">Cell membrane</location>
        <topology evidence="1">Multi-pass membrane protein</topology>
    </subcellularLocation>
</comment>
<dbReference type="PANTHER" id="PTHR24238">
    <property type="entry name" value="G-PROTEIN COUPLED RECEPTOR"/>
    <property type="match status" value="1"/>
</dbReference>
<evidence type="ECO:0000256" key="16">
    <source>
        <dbReference type="SAM" id="Phobius"/>
    </source>
</evidence>
<feature type="region of interest" description="Disordered" evidence="15">
    <location>
        <begin position="607"/>
        <end position="667"/>
    </location>
</feature>
<dbReference type="InterPro" id="IPR017452">
    <property type="entry name" value="GPCR_Rhodpsn_7TM"/>
</dbReference>
<feature type="transmembrane region" description="Helical" evidence="16">
    <location>
        <begin position="86"/>
        <end position="112"/>
    </location>
</feature>
<evidence type="ECO:0000256" key="11">
    <source>
        <dbReference type="ARBA" id="ARBA00023180"/>
    </source>
</evidence>
<feature type="transmembrane region" description="Helical" evidence="16">
    <location>
        <begin position="429"/>
        <end position="450"/>
    </location>
</feature>
<keyword evidence="4 14" id="KW-0812">Transmembrane</keyword>
<dbReference type="SUPFAM" id="SSF81321">
    <property type="entry name" value="Family A G protein-coupled receptor-like"/>
    <property type="match status" value="1"/>
</dbReference>
<dbReference type="InterPro" id="IPR009126">
    <property type="entry name" value="Cholcskin_rcpt"/>
</dbReference>
<evidence type="ECO:0000256" key="1">
    <source>
        <dbReference type="ARBA" id="ARBA00004651"/>
    </source>
</evidence>
<dbReference type="PRINTS" id="PR00237">
    <property type="entry name" value="GPCRRHODOPSN"/>
</dbReference>
<dbReference type="OrthoDB" id="10037617at2759"/>
<accession>A0A7R8X8W6</accession>
<evidence type="ECO:0000256" key="6">
    <source>
        <dbReference type="ARBA" id="ARBA00023040"/>
    </source>
</evidence>
<dbReference type="EMBL" id="LR899829">
    <property type="protein sequence ID" value="CAD7242743.1"/>
    <property type="molecule type" value="Genomic_DNA"/>
</dbReference>
<evidence type="ECO:0000313" key="18">
    <source>
        <dbReference type="EMBL" id="CAD7242743.1"/>
    </source>
</evidence>
<keyword evidence="8" id="KW-0564">Palmitate</keyword>
<keyword evidence="11" id="KW-0325">Glycoprotein</keyword>
<keyword evidence="9" id="KW-1015">Disulfide bond</keyword>